<dbReference type="Gene3D" id="2.30.38.10">
    <property type="entry name" value="Luciferase, Domain 3"/>
    <property type="match status" value="1"/>
</dbReference>
<accession>A0A0F6AC24</accession>
<feature type="domain" description="Carrier" evidence="4">
    <location>
        <begin position="972"/>
        <end position="1047"/>
    </location>
</feature>
<dbReference type="GO" id="GO:0005737">
    <property type="term" value="C:cytoplasm"/>
    <property type="evidence" value="ECO:0007669"/>
    <property type="project" value="TreeGrafter"/>
</dbReference>
<evidence type="ECO:0000256" key="1">
    <source>
        <dbReference type="ARBA" id="ARBA00001957"/>
    </source>
</evidence>
<dbReference type="Gene3D" id="3.30.300.30">
    <property type="match status" value="1"/>
</dbReference>
<evidence type="ECO:0000313" key="6">
    <source>
        <dbReference type="Proteomes" id="UP000033434"/>
    </source>
</evidence>
<dbReference type="SMART" id="SM00823">
    <property type="entry name" value="PKS_PP"/>
    <property type="match status" value="1"/>
</dbReference>
<dbReference type="GO" id="GO:0003824">
    <property type="term" value="F:catalytic activity"/>
    <property type="evidence" value="ECO:0007669"/>
    <property type="project" value="InterPro"/>
</dbReference>
<dbReference type="Gene3D" id="3.30.559.30">
    <property type="entry name" value="Nonribosomal peptide synthetase, condensation domain"/>
    <property type="match status" value="1"/>
</dbReference>
<dbReference type="InterPro" id="IPR036736">
    <property type="entry name" value="ACP-like_sf"/>
</dbReference>
<dbReference type="PANTHER" id="PTHR45527">
    <property type="entry name" value="NONRIBOSOMAL PEPTIDE SYNTHETASE"/>
    <property type="match status" value="1"/>
</dbReference>
<dbReference type="InterPro" id="IPR009081">
    <property type="entry name" value="PP-bd_ACP"/>
</dbReference>
<dbReference type="InterPro" id="IPR000873">
    <property type="entry name" value="AMP-dep_synth/lig_dom"/>
</dbReference>
<name>A0A0F6AC24_9GAMM</name>
<dbReference type="Gene3D" id="3.30.559.10">
    <property type="entry name" value="Chloramphenicol acetyltransferase-like domain"/>
    <property type="match status" value="1"/>
</dbReference>
<dbReference type="SUPFAM" id="SSF47336">
    <property type="entry name" value="ACP-like"/>
    <property type="match status" value="1"/>
</dbReference>
<dbReference type="Proteomes" id="UP000033434">
    <property type="component" value="Unassembled WGS sequence"/>
</dbReference>
<dbReference type="Pfam" id="PF00550">
    <property type="entry name" value="PP-binding"/>
    <property type="match status" value="1"/>
</dbReference>
<organism evidence="5 6">
    <name type="scientific">Pseudoalteromonas luteoviolacea S4054</name>
    <dbReference type="NCBI Taxonomy" id="1129367"/>
    <lineage>
        <taxon>Bacteria</taxon>
        <taxon>Pseudomonadati</taxon>
        <taxon>Pseudomonadota</taxon>
        <taxon>Gammaproteobacteria</taxon>
        <taxon>Alteromonadales</taxon>
        <taxon>Pseudoalteromonadaceae</taxon>
        <taxon>Pseudoalteromonas</taxon>
    </lineage>
</organism>
<dbReference type="SUPFAM" id="SSF52777">
    <property type="entry name" value="CoA-dependent acyltransferases"/>
    <property type="match status" value="2"/>
</dbReference>
<dbReference type="InterPro" id="IPR020806">
    <property type="entry name" value="PKS_PP-bd"/>
</dbReference>
<dbReference type="FunFam" id="3.40.50.980:FF:000001">
    <property type="entry name" value="Non-ribosomal peptide synthetase"/>
    <property type="match status" value="1"/>
</dbReference>
<dbReference type="InterPro" id="IPR045851">
    <property type="entry name" value="AMP-bd_C_sf"/>
</dbReference>
<dbReference type="Gene3D" id="1.10.1200.10">
    <property type="entry name" value="ACP-like"/>
    <property type="match status" value="1"/>
</dbReference>
<evidence type="ECO:0000313" key="5">
    <source>
        <dbReference type="EMBL" id="KKE83735.1"/>
    </source>
</evidence>
<proteinExistence type="predicted"/>
<dbReference type="GO" id="GO:0031177">
    <property type="term" value="F:phosphopantetheine binding"/>
    <property type="evidence" value="ECO:0007669"/>
    <property type="project" value="InterPro"/>
</dbReference>
<dbReference type="Pfam" id="PF00668">
    <property type="entry name" value="Condensation"/>
    <property type="match status" value="1"/>
</dbReference>
<comment type="cofactor">
    <cofactor evidence="1">
        <name>pantetheine 4'-phosphate</name>
        <dbReference type="ChEBI" id="CHEBI:47942"/>
    </cofactor>
</comment>
<dbReference type="PANTHER" id="PTHR45527:SF1">
    <property type="entry name" value="FATTY ACID SYNTHASE"/>
    <property type="match status" value="1"/>
</dbReference>
<reference evidence="5 6" key="1">
    <citation type="journal article" date="2015" name="BMC Genomics">
        <title>Genome mining reveals unlocked bioactive potential of marine Gram-negative bacteria.</title>
        <authorList>
            <person name="Machado H."/>
            <person name="Sonnenschein E.C."/>
            <person name="Melchiorsen J."/>
            <person name="Gram L."/>
        </authorList>
    </citation>
    <scope>NUCLEOTIDE SEQUENCE [LARGE SCALE GENOMIC DNA]</scope>
    <source>
        <strain evidence="5 6">S4054</strain>
    </source>
</reference>
<dbReference type="AlphaFoldDB" id="A0A0F6AC24"/>
<dbReference type="InterPro" id="IPR010071">
    <property type="entry name" value="AA_adenyl_dom"/>
</dbReference>
<gene>
    <name evidence="5" type="ORF">N479_12980</name>
</gene>
<dbReference type="GO" id="GO:0044550">
    <property type="term" value="P:secondary metabolite biosynthetic process"/>
    <property type="evidence" value="ECO:0007669"/>
    <property type="project" value="TreeGrafter"/>
</dbReference>
<dbReference type="PROSITE" id="PS00455">
    <property type="entry name" value="AMP_BINDING"/>
    <property type="match status" value="1"/>
</dbReference>
<dbReference type="InterPro" id="IPR006162">
    <property type="entry name" value="Ppantetheine_attach_site"/>
</dbReference>
<dbReference type="GO" id="GO:0043041">
    <property type="term" value="P:amino acid activation for nonribosomal peptide biosynthetic process"/>
    <property type="evidence" value="ECO:0007669"/>
    <property type="project" value="TreeGrafter"/>
</dbReference>
<dbReference type="Gene3D" id="3.40.50.980">
    <property type="match status" value="2"/>
</dbReference>
<keyword evidence="2" id="KW-0596">Phosphopantetheine</keyword>
<dbReference type="InterPro" id="IPR001242">
    <property type="entry name" value="Condensation_dom"/>
</dbReference>
<dbReference type="RefSeq" id="WP_046356032.1">
    <property type="nucleotide sequence ID" value="NZ_AUXW01000142.1"/>
</dbReference>
<dbReference type="InterPro" id="IPR020845">
    <property type="entry name" value="AMP-binding_CS"/>
</dbReference>
<dbReference type="PROSITE" id="PS50075">
    <property type="entry name" value="CARRIER"/>
    <property type="match status" value="1"/>
</dbReference>
<keyword evidence="3" id="KW-0597">Phosphoprotein</keyword>
<dbReference type="Pfam" id="PF00501">
    <property type="entry name" value="AMP-binding"/>
    <property type="match status" value="1"/>
</dbReference>
<protein>
    <recommendedName>
        <fullName evidence="4">Carrier domain-containing protein</fullName>
    </recommendedName>
</protein>
<sequence length="1079" mass="121982">MMAEHRTLQKAPLSPQQTDIYLDQAIHKDIPLYNIGGYVDFKGSYQLDLLQQAHHLLVTNADAFSLRLNHSDTEALSLSCDAEPAAVVIHDVSEHEDPEAAAREIIHQLYQTNFDLTQGMFLSGFIQLSPTRCWYYGIAHHLMLDGWGFSNWVKSMCSIYSKLLRSEEPELLMPSFVELLAQENKYIQGTRVVKDKEFWVESFSQLPSLLIEPQERLRLSEAEQKCSKRVEQKLAYPVFEQHKQFATAHGVSVVQLYLGALYVYFSRVHQQQDLVFSLPTHNRRTASAKQTIGSALSVYPSKLSAAVDVTVEELISLIAKRQKSEFRHQRYPLGQLHQDLSLRQQGQSRLFDISFNYQKLDYEVSVEGVTTSTHYLSNGFEQIPLTFTVCDYGSHQDVELQIDYNLSYFNHSKAEAMLHRWSDIVEQMVQQPQLPIADLDLISSYELNQLDQWNTTEKSWPVNHFVEAFEQQVERTPLQTACCYQNQLYTYSELNSLANQYAQVLRATGVEAGDMVAVCLPRRAELLVVLLAVMKLGATYIPMDPSFPVSRLQLMLQHSKPGTVISTESLAIELKQLSDNQVDSSWLSLETLMQDYQIMPTENLDLNLTAQQCAYVLFTSGSTGIPKGVAVSHGALLNFLLSMAKKPGFTASDRLLAVTTVSFDIAGLELYLPLLCGGSLVLATAEAARDGQQLVQQALQHRVTVMQATPISWQLMLEAGWPEQLQLKVLCGGEALPSSLAQQLLERSSEVWNMYGPTETTIWSTISQVTNHNQITIGHPIANTQVYLLDDQLRQVPYGEKGRLFIAGSGLADGYLNDSAQTAAKFFDWQTREGLTTRIYDTGDLASYSDAGHLIHHGRSDNQVKFRGYRIELGDIEAALVRFEQIEDSCVTIQSHDDNSEKSDFIAAYYTTASSVYVSDLKQFLSRLLPQYMMPSVFVPLEHFPMTPNGKKDRNALPKAVMPVVELGEIQLPNSKVEQEILSVWQELLSVQQLSVEQNLFELGASSLDVMRASKMIEQRLGRKLDTVNLFEHTSIRALARYLTNENEVIEEDRSVEVYAGKRRIMQGRKRRNNEEFIC</sequence>
<dbReference type="PROSITE" id="PS00012">
    <property type="entry name" value="PHOSPHOPANTETHEINE"/>
    <property type="match status" value="1"/>
</dbReference>
<dbReference type="NCBIfam" id="TIGR01733">
    <property type="entry name" value="AA-adenyl-dom"/>
    <property type="match status" value="1"/>
</dbReference>
<dbReference type="InterPro" id="IPR023213">
    <property type="entry name" value="CAT-like_dom_sf"/>
</dbReference>
<dbReference type="EMBL" id="AUXW01000142">
    <property type="protein sequence ID" value="KKE83735.1"/>
    <property type="molecule type" value="Genomic_DNA"/>
</dbReference>
<evidence type="ECO:0000259" key="4">
    <source>
        <dbReference type="PROSITE" id="PS50075"/>
    </source>
</evidence>
<comment type="caution">
    <text evidence="5">The sequence shown here is derived from an EMBL/GenBank/DDBJ whole genome shotgun (WGS) entry which is preliminary data.</text>
</comment>
<evidence type="ECO:0000256" key="2">
    <source>
        <dbReference type="ARBA" id="ARBA00022450"/>
    </source>
</evidence>
<evidence type="ECO:0000256" key="3">
    <source>
        <dbReference type="ARBA" id="ARBA00022553"/>
    </source>
</evidence>
<dbReference type="PATRIC" id="fig|1129367.4.peg.2391"/>
<dbReference type="SUPFAM" id="SSF56801">
    <property type="entry name" value="Acetyl-CoA synthetase-like"/>
    <property type="match status" value="1"/>
</dbReference>